<name>A0A5Q6S479_9ACTN</name>
<gene>
    <name evidence="2" type="ORF">FE697_004850</name>
</gene>
<protein>
    <submittedName>
        <fullName evidence="2">Uncharacterized protein</fullName>
    </submittedName>
</protein>
<reference evidence="2 3" key="1">
    <citation type="submission" date="2019-09" db="EMBL/GenBank/DDBJ databases">
        <title>Mumia zhuanghuii sp. nov. isolated from the intestinal contents of plateau pika (Ochotona curzoniae) in the Qinghai-Tibet plateau of China.</title>
        <authorList>
            <person name="Tian Z."/>
        </authorList>
    </citation>
    <scope>NUCLEOTIDE SEQUENCE [LARGE SCALE GENOMIC DNA]</scope>
    <source>
        <strain evidence="3">350</strain>
    </source>
</reference>
<dbReference type="OrthoDB" id="3828496at2"/>
<evidence type="ECO:0000313" key="3">
    <source>
        <dbReference type="Proteomes" id="UP000307768"/>
    </source>
</evidence>
<dbReference type="EMBL" id="VDFQ02000001">
    <property type="protein sequence ID" value="KAA1425203.1"/>
    <property type="molecule type" value="Genomic_DNA"/>
</dbReference>
<comment type="caution">
    <text evidence="2">The sequence shown here is derived from an EMBL/GenBank/DDBJ whole genome shotgun (WGS) entry which is preliminary data.</text>
</comment>
<feature type="region of interest" description="Disordered" evidence="1">
    <location>
        <begin position="119"/>
        <end position="151"/>
    </location>
</feature>
<proteinExistence type="predicted"/>
<evidence type="ECO:0000256" key="1">
    <source>
        <dbReference type="SAM" id="MobiDB-lite"/>
    </source>
</evidence>
<accession>A0A5Q6S479</accession>
<evidence type="ECO:0000313" key="2">
    <source>
        <dbReference type="EMBL" id="KAA1425203.1"/>
    </source>
</evidence>
<feature type="compositionally biased region" description="Acidic residues" evidence="1">
    <location>
        <begin position="139"/>
        <end position="151"/>
    </location>
</feature>
<feature type="compositionally biased region" description="Basic and acidic residues" evidence="1">
    <location>
        <begin position="127"/>
        <end position="138"/>
    </location>
</feature>
<dbReference type="Proteomes" id="UP000307768">
    <property type="component" value="Unassembled WGS sequence"/>
</dbReference>
<organism evidence="2 3">
    <name type="scientific">Mumia zhuanghuii</name>
    <dbReference type="NCBI Taxonomy" id="2585211"/>
    <lineage>
        <taxon>Bacteria</taxon>
        <taxon>Bacillati</taxon>
        <taxon>Actinomycetota</taxon>
        <taxon>Actinomycetes</taxon>
        <taxon>Propionibacteriales</taxon>
        <taxon>Nocardioidaceae</taxon>
        <taxon>Mumia</taxon>
    </lineage>
</organism>
<dbReference type="RefSeq" id="WP_149768377.1">
    <property type="nucleotide sequence ID" value="NZ_VDFQ02000001.1"/>
</dbReference>
<sequence length="151" mass="16042">MTDTSDDVELRITGGLAGTQTAELAVSERGTADLLAVLDAHEIGYDVLEKRIESLPGGTILSVGSFHLGEDGSGLGEALHDYARRLEPTVPLVTIGGVPYEIAETAAVASALIALRTAQDQQDADADEARATWQREYEMEQGAEDSEEPKT</sequence>
<dbReference type="AlphaFoldDB" id="A0A5Q6S479"/>